<dbReference type="PANTHER" id="PTHR33408">
    <property type="entry name" value="TRANSPOSASE"/>
    <property type="match status" value="1"/>
</dbReference>
<dbReference type="Pfam" id="PF13751">
    <property type="entry name" value="DDE_Tnp_1_6"/>
    <property type="match status" value="1"/>
</dbReference>
<dbReference type="AlphaFoldDB" id="X0UVP8"/>
<feature type="non-terminal residue" evidence="3">
    <location>
        <position position="1"/>
    </location>
</feature>
<sequence>DPDGDGPEGVPVRPKDPKVEKIPATSLQGSDDDATYGHKGKGYQAQVAETCDPENEMEVVTHVSVEGAHESDQHATTVVLDDLESKGCKPETLLADTNYGSGRNIVDAAQRGVDLVSPSCGPKPKADEGGFILDDFMFSSDGERIEHCPMGQEPVEQGVCGKDRRYARMDARRCGRCSWTGRCPARRSDRATTVTLTWSPSGGATSARRYRERTKEFKDGYRLRSGIEATNSEYKRPYGGGRLRVRGSPAVARTVKFKFMALNIRRWTKPAR</sequence>
<dbReference type="EMBL" id="BARS01021980">
    <property type="protein sequence ID" value="GAG09825.1"/>
    <property type="molecule type" value="Genomic_DNA"/>
</dbReference>
<organism evidence="3">
    <name type="scientific">marine sediment metagenome</name>
    <dbReference type="NCBI Taxonomy" id="412755"/>
    <lineage>
        <taxon>unclassified sequences</taxon>
        <taxon>metagenomes</taxon>
        <taxon>ecological metagenomes</taxon>
    </lineage>
</organism>
<feature type="region of interest" description="Disordered" evidence="1">
    <location>
        <begin position="1"/>
        <end position="41"/>
    </location>
</feature>
<proteinExistence type="predicted"/>
<comment type="caution">
    <text evidence="3">The sequence shown here is derived from an EMBL/GenBank/DDBJ whole genome shotgun (WGS) entry which is preliminary data.</text>
</comment>
<dbReference type="InterPro" id="IPR025668">
    <property type="entry name" value="Tnp_DDE_dom"/>
</dbReference>
<evidence type="ECO:0000259" key="2">
    <source>
        <dbReference type="Pfam" id="PF13751"/>
    </source>
</evidence>
<evidence type="ECO:0000256" key="1">
    <source>
        <dbReference type="SAM" id="MobiDB-lite"/>
    </source>
</evidence>
<gene>
    <name evidence="3" type="ORF">S01H1_35199</name>
</gene>
<feature type="non-terminal residue" evidence="3">
    <location>
        <position position="272"/>
    </location>
</feature>
<dbReference type="PANTHER" id="PTHR33408:SF2">
    <property type="entry name" value="TRANSPOSASE DDE DOMAIN-CONTAINING PROTEIN"/>
    <property type="match status" value="1"/>
</dbReference>
<accession>X0UVP8</accession>
<feature type="domain" description="Transposase DDE" evidence="2">
    <location>
        <begin position="148"/>
        <end position="266"/>
    </location>
</feature>
<reference evidence="3" key="1">
    <citation type="journal article" date="2014" name="Front. Microbiol.">
        <title>High frequency of phylogenetically diverse reductive dehalogenase-homologous genes in deep subseafloor sedimentary metagenomes.</title>
        <authorList>
            <person name="Kawai M."/>
            <person name="Futagami T."/>
            <person name="Toyoda A."/>
            <person name="Takaki Y."/>
            <person name="Nishi S."/>
            <person name="Hori S."/>
            <person name="Arai W."/>
            <person name="Tsubouchi T."/>
            <person name="Morono Y."/>
            <person name="Uchiyama I."/>
            <person name="Ito T."/>
            <person name="Fujiyama A."/>
            <person name="Inagaki F."/>
            <person name="Takami H."/>
        </authorList>
    </citation>
    <scope>NUCLEOTIDE SEQUENCE</scope>
    <source>
        <strain evidence="3">Expedition CK06-06</strain>
    </source>
</reference>
<protein>
    <recommendedName>
        <fullName evidence="2">Transposase DDE domain-containing protein</fullName>
    </recommendedName>
</protein>
<evidence type="ECO:0000313" key="3">
    <source>
        <dbReference type="EMBL" id="GAG09825.1"/>
    </source>
</evidence>
<name>X0UVP8_9ZZZZ</name>